<dbReference type="Pfam" id="PF13675">
    <property type="entry name" value="PilJ"/>
    <property type="match status" value="1"/>
</dbReference>
<keyword evidence="5 10" id="KW-0812">Transmembrane</keyword>
<comment type="caution">
    <text evidence="13">The sequence shown here is derived from an EMBL/GenBank/DDBJ whole genome shotgun (WGS) entry which is preliminary data.</text>
</comment>
<organism evidence="13 14">
    <name type="scientific">Thalassospira lohafexi</name>
    <dbReference type="NCBI Taxonomy" id="744227"/>
    <lineage>
        <taxon>Bacteria</taxon>
        <taxon>Pseudomonadati</taxon>
        <taxon>Pseudomonadota</taxon>
        <taxon>Alphaproteobacteria</taxon>
        <taxon>Rhodospirillales</taxon>
        <taxon>Thalassospiraceae</taxon>
        <taxon>Thalassospira</taxon>
    </lineage>
</organism>
<feature type="domain" description="Response regulatory" evidence="12">
    <location>
        <begin position="520"/>
        <end position="637"/>
    </location>
</feature>
<dbReference type="InterPro" id="IPR003661">
    <property type="entry name" value="HisK_dim/P_dom"/>
</dbReference>
<dbReference type="Gene3D" id="1.10.287.130">
    <property type="match status" value="1"/>
</dbReference>
<dbReference type="CDD" id="cd17546">
    <property type="entry name" value="REC_hyHK_CKI1_RcsC-like"/>
    <property type="match status" value="1"/>
</dbReference>
<dbReference type="PANTHER" id="PTHR45339:SF1">
    <property type="entry name" value="HYBRID SIGNAL TRANSDUCTION HISTIDINE KINASE J"/>
    <property type="match status" value="1"/>
</dbReference>
<dbReference type="InterPro" id="IPR036097">
    <property type="entry name" value="HisK_dim/P_sf"/>
</dbReference>
<dbReference type="Proteomes" id="UP000233332">
    <property type="component" value="Unassembled WGS sequence"/>
</dbReference>
<dbReference type="PROSITE" id="PS50109">
    <property type="entry name" value="HIS_KIN"/>
    <property type="match status" value="1"/>
</dbReference>
<dbReference type="Pfam" id="PF00072">
    <property type="entry name" value="Response_reg"/>
    <property type="match status" value="1"/>
</dbReference>
<feature type="modified residue" description="4-aspartylphosphate" evidence="9">
    <location>
        <position position="569"/>
    </location>
</feature>
<evidence type="ECO:0000256" key="5">
    <source>
        <dbReference type="ARBA" id="ARBA00022692"/>
    </source>
</evidence>
<evidence type="ECO:0000259" key="11">
    <source>
        <dbReference type="PROSITE" id="PS50109"/>
    </source>
</evidence>
<evidence type="ECO:0000256" key="6">
    <source>
        <dbReference type="ARBA" id="ARBA00022989"/>
    </source>
</evidence>
<keyword evidence="6 10" id="KW-1133">Transmembrane helix</keyword>
<name>A0A2N3LAX7_9PROT</name>
<feature type="domain" description="Histidine kinase" evidence="11">
    <location>
        <begin position="258"/>
        <end position="483"/>
    </location>
</feature>
<dbReference type="Gene3D" id="3.30.565.10">
    <property type="entry name" value="Histidine kinase-like ATPase, C-terminal domain"/>
    <property type="match status" value="1"/>
</dbReference>
<dbReference type="Pfam" id="PF02518">
    <property type="entry name" value="HATPase_c"/>
    <property type="match status" value="1"/>
</dbReference>
<reference evidence="13 14" key="1">
    <citation type="submission" date="2017-09" db="EMBL/GenBank/DDBJ databases">
        <title>Biodiversity and function of Thalassospira species in the particle-attached aromatic-hydrocarbon-degrading consortia from the surface seawater of the China South Sea.</title>
        <authorList>
            <person name="Dong C."/>
            <person name="Lai Q."/>
            <person name="Shao Z."/>
        </authorList>
    </citation>
    <scope>NUCLEOTIDE SEQUENCE [LARGE SCALE GENOMIC DNA]</scope>
    <source>
        <strain evidence="13 14">139Z-12</strain>
    </source>
</reference>
<dbReference type="GO" id="GO:0016020">
    <property type="term" value="C:membrane"/>
    <property type="evidence" value="ECO:0007669"/>
    <property type="project" value="UniProtKB-SubCell"/>
</dbReference>
<evidence type="ECO:0000313" key="13">
    <source>
        <dbReference type="EMBL" id="PKR59928.1"/>
    </source>
</evidence>
<gene>
    <name evidence="13" type="ORF">COO92_00700</name>
</gene>
<dbReference type="EC" id="2.7.13.3" evidence="3"/>
<dbReference type="PRINTS" id="PR00344">
    <property type="entry name" value="BCTRLSENSOR"/>
</dbReference>
<dbReference type="GO" id="GO:0000155">
    <property type="term" value="F:phosphorelay sensor kinase activity"/>
    <property type="evidence" value="ECO:0007669"/>
    <property type="project" value="InterPro"/>
</dbReference>
<comment type="catalytic activity">
    <reaction evidence="1">
        <text>ATP + protein L-histidine = ADP + protein N-phospho-L-histidine.</text>
        <dbReference type="EC" id="2.7.13.3"/>
    </reaction>
</comment>
<protein>
    <recommendedName>
        <fullName evidence="3">histidine kinase</fullName>
        <ecNumber evidence="3">2.7.13.3</ecNumber>
    </recommendedName>
</protein>
<dbReference type="SMART" id="SM00388">
    <property type="entry name" value="HisKA"/>
    <property type="match status" value="1"/>
</dbReference>
<dbReference type="CDD" id="cd16922">
    <property type="entry name" value="HATPase_EvgS-ArcB-TorS-like"/>
    <property type="match status" value="1"/>
</dbReference>
<dbReference type="Gene3D" id="3.40.50.2300">
    <property type="match status" value="1"/>
</dbReference>
<dbReference type="InterPro" id="IPR001789">
    <property type="entry name" value="Sig_transdc_resp-reg_receiver"/>
</dbReference>
<evidence type="ECO:0000256" key="8">
    <source>
        <dbReference type="ARBA" id="ARBA00023136"/>
    </source>
</evidence>
<dbReference type="PANTHER" id="PTHR45339">
    <property type="entry name" value="HYBRID SIGNAL TRANSDUCTION HISTIDINE KINASE J"/>
    <property type="match status" value="1"/>
</dbReference>
<dbReference type="SMART" id="SM00387">
    <property type="entry name" value="HATPase_c"/>
    <property type="match status" value="1"/>
</dbReference>
<sequence>MTNGEQDTQTGRPLLLRPRDVIVPFRRRIIVATVLMLAVITGDGFVEYYTQNTRNEAALQINMSGRQRMLSQRISGFTQSLARYDSVPATEESEIRSALADAIDLMGRSHLALTHGSEELGLATPYGEIRQHYFDGNPSLDMEIRDFLDAATRVLTHTENQPGISDDVEAIRKAAFKPLLSKLDKAVQIYQRDAEHHLKISQQVSLFMGFLLVASILVVMFAIVWPMIAVIRTSLHQFADERNRANAASQAKSEFLATVSHEIRTPMNSILGLSDLLAKGKMSSNLQRYAVLVNESAKSLMAILNDVLDFSKIEAGHLGVETITFSPRDVVYDTVGSFGSTAAEKKLSLKTVIAEDTPQLIQGDPTRLRQILTNFIGNALKFTEEGSVTVTLQRSDRLSENWAERVVLRFEVADTGIGFAPEKKQYLFEAFSQADQSTTRQFGGTGLGLAIAKRLTNAMGGEIDATSSPGKGATFWVDLPFSPVETALKSDPDLNEFGPGLDKAVHSQSKSEPVSDDLIKVLVVDDKELNRIVLGAFLDTSQYQVSYAANGKEAVDMAINNAFHLILMDAQMPVMDGTEAMNAIRLSAGPSQNARIIVVTADALEQARERYISAGFDGYLAKPITQETLAKTIKDAG</sequence>
<dbReference type="EMBL" id="NXGX01000001">
    <property type="protein sequence ID" value="PKR59928.1"/>
    <property type="molecule type" value="Genomic_DNA"/>
</dbReference>
<proteinExistence type="predicted"/>
<evidence type="ECO:0000259" key="12">
    <source>
        <dbReference type="PROSITE" id="PS50110"/>
    </source>
</evidence>
<evidence type="ECO:0000256" key="10">
    <source>
        <dbReference type="SAM" id="Phobius"/>
    </source>
</evidence>
<dbReference type="Pfam" id="PF00512">
    <property type="entry name" value="HisKA"/>
    <property type="match status" value="1"/>
</dbReference>
<evidence type="ECO:0000256" key="2">
    <source>
        <dbReference type="ARBA" id="ARBA00004141"/>
    </source>
</evidence>
<dbReference type="SMART" id="SM00448">
    <property type="entry name" value="REC"/>
    <property type="match status" value="1"/>
</dbReference>
<dbReference type="SUPFAM" id="SSF47384">
    <property type="entry name" value="Homodimeric domain of signal transducing histidine kinase"/>
    <property type="match status" value="1"/>
</dbReference>
<evidence type="ECO:0000256" key="9">
    <source>
        <dbReference type="PROSITE-ProRule" id="PRU00169"/>
    </source>
</evidence>
<evidence type="ECO:0000256" key="1">
    <source>
        <dbReference type="ARBA" id="ARBA00000085"/>
    </source>
</evidence>
<keyword evidence="14" id="KW-1185">Reference proteome</keyword>
<dbReference type="InterPro" id="IPR029095">
    <property type="entry name" value="NarX-like_N"/>
</dbReference>
<dbReference type="InterPro" id="IPR004358">
    <property type="entry name" value="Sig_transdc_His_kin-like_C"/>
</dbReference>
<dbReference type="PROSITE" id="PS50110">
    <property type="entry name" value="RESPONSE_REGULATORY"/>
    <property type="match status" value="1"/>
</dbReference>
<comment type="subcellular location">
    <subcellularLocation>
        <location evidence="2">Membrane</location>
        <topology evidence="2">Multi-pass membrane protein</topology>
    </subcellularLocation>
</comment>
<keyword evidence="4 9" id="KW-0597">Phosphoprotein</keyword>
<evidence type="ECO:0000256" key="7">
    <source>
        <dbReference type="ARBA" id="ARBA00023012"/>
    </source>
</evidence>
<dbReference type="InterPro" id="IPR011006">
    <property type="entry name" value="CheY-like_superfamily"/>
</dbReference>
<dbReference type="SUPFAM" id="SSF55874">
    <property type="entry name" value="ATPase domain of HSP90 chaperone/DNA topoisomerase II/histidine kinase"/>
    <property type="match status" value="1"/>
</dbReference>
<dbReference type="InterPro" id="IPR005467">
    <property type="entry name" value="His_kinase_dom"/>
</dbReference>
<feature type="transmembrane region" description="Helical" evidence="10">
    <location>
        <begin position="206"/>
        <end position="228"/>
    </location>
</feature>
<dbReference type="AlphaFoldDB" id="A0A2N3LAX7"/>
<dbReference type="FunFam" id="3.30.565.10:FF:000010">
    <property type="entry name" value="Sensor histidine kinase RcsC"/>
    <property type="match status" value="1"/>
</dbReference>
<dbReference type="RefSeq" id="WP_101299022.1">
    <property type="nucleotide sequence ID" value="NZ_NXGX01000001.1"/>
</dbReference>
<evidence type="ECO:0000256" key="3">
    <source>
        <dbReference type="ARBA" id="ARBA00012438"/>
    </source>
</evidence>
<keyword evidence="7" id="KW-0902">Two-component regulatory system</keyword>
<accession>A0A2N3LAX7</accession>
<evidence type="ECO:0000313" key="14">
    <source>
        <dbReference type="Proteomes" id="UP000233332"/>
    </source>
</evidence>
<dbReference type="SUPFAM" id="SSF52172">
    <property type="entry name" value="CheY-like"/>
    <property type="match status" value="1"/>
</dbReference>
<dbReference type="InterPro" id="IPR003594">
    <property type="entry name" value="HATPase_dom"/>
</dbReference>
<evidence type="ECO:0000256" key="4">
    <source>
        <dbReference type="ARBA" id="ARBA00022553"/>
    </source>
</evidence>
<dbReference type="CDD" id="cd00082">
    <property type="entry name" value="HisKA"/>
    <property type="match status" value="1"/>
</dbReference>
<keyword evidence="8 10" id="KW-0472">Membrane</keyword>
<dbReference type="InterPro" id="IPR036890">
    <property type="entry name" value="HATPase_C_sf"/>
</dbReference>